<evidence type="ECO:0000313" key="1">
    <source>
        <dbReference type="EMBL" id="KAK2023891.1"/>
    </source>
</evidence>
<dbReference type="Proteomes" id="UP001232148">
    <property type="component" value="Unassembled WGS sequence"/>
</dbReference>
<proteinExistence type="predicted"/>
<dbReference type="EMBL" id="MU842982">
    <property type="protein sequence ID" value="KAK2023891.1"/>
    <property type="molecule type" value="Genomic_DNA"/>
</dbReference>
<gene>
    <name evidence="1" type="ORF">LX32DRAFT_697547</name>
</gene>
<dbReference type="AlphaFoldDB" id="A0AAD9LVP6"/>
<keyword evidence="2" id="KW-1185">Reference proteome</keyword>
<evidence type="ECO:0000313" key="2">
    <source>
        <dbReference type="Proteomes" id="UP001232148"/>
    </source>
</evidence>
<comment type="caution">
    <text evidence="1">The sequence shown here is derived from an EMBL/GenBank/DDBJ whole genome shotgun (WGS) entry which is preliminary data.</text>
</comment>
<organism evidence="1 2">
    <name type="scientific">Colletotrichum zoysiae</name>
    <dbReference type="NCBI Taxonomy" id="1216348"/>
    <lineage>
        <taxon>Eukaryota</taxon>
        <taxon>Fungi</taxon>
        <taxon>Dikarya</taxon>
        <taxon>Ascomycota</taxon>
        <taxon>Pezizomycotina</taxon>
        <taxon>Sordariomycetes</taxon>
        <taxon>Hypocreomycetidae</taxon>
        <taxon>Glomerellales</taxon>
        <taxon>Glomerellaceae</taxon>
        <taxon>Colletotrichum</taxon>
        <taxon>Colletotrichum graminicola species complex</taxon>
    </lineage>
</organism>
<reference evidence="1" key="1">
    <citation type="submission" date="2021-06" db="EMBL/GenBank/DDBJ databases">
        <title>Comparative genomics, transcriptomics and evolutionary studies reveal genomic signatures of adaptation to plant cell wall in hemibiotrophic fungi.</title>
        <authorList>
            <consortium name="DOE Joint Genome Institute"/>
            <person name="Baroncelli R."/>
            <person name="Diaz J.F."/>
            <person name="Benocci T."/>
            <person name="Peng M."/>
            <person name="Battaglia E."/>
            <person name="Haridas S."/>
            <person name="Andreopoulos W."/>
            <person name="Labutti K."/>
            <person name="Pangilinan J."/>
            <person name="Floch G.L."/>
            <person name="Makela M.R."/>
            <person name="Henrissat B."/>
            <person name="Grigoriev I.V."/>
            <person name="Crouch J.A."/>
            <person name="De Vries R.P."/>
            <person name="Sukno S.A."/>
            <person name="Thon M.R."/>
        </authorList>
    </citation>
    <scope>NUCLEOTIDE SEQUENCE</scope>
    <source>
        <strain evidence="1">MAFF235873</strain>
    </source>
</reference>
<sequence length="88" mass="9101">MSSSTNCPDPSGLPDFVNIAGLPKNVTIGFVPVGRNGSHEAMSSCCSPNAVDIASGCYYWCELPAGRIDHLALCLGDNGMEKGIVGIT</sequence>
<accession>A0AAD9LVP6</accession>
<name>A0AAD9LVP6_9PEZI</name>
<protein>
    <submittedName>
        <fullName evidence="1">Uncharacterized protein</fullName>
    </submittedName>
</protein>